<dbReference type="EMBL" id="CAKMMW010000011">
    <property type="protein sequence ID" value="CAH1211738.1"/>
    <property type="molecule type" value="Genomic_DNA"/>
</dbReference>
<dbReference type="PANTHER" id="PTHR30543">
    <property type="entry name" value="CHROMATE REDUCTASE"/>
    <property type="match status" value="1"/>
</dbReference>
<reference evidence="3" key="1">
    <citation type="submission" date="2022-01" db="EMBL/GenBank/DDBJ databases">
        <authorList>
            <person name="Criscuolo A."/>
        </authorList>
    </citation>
    <scope>NUCLEOTIDE SEQUENCE</scope>
    <source>
        <strain evidence="3">CIP111891</strain>
    </source>
</reference>
<dbReference type="Proteomes" id="UP000838821">
    <property type="component" value="Unassembled WGS sequence"/>
</dbReference>
<evidence type="ECO:0000313" key="3">
    <source>
        <dbReference type="EMBL" id="CAH1211738.1"/>
    </source>
</evidence>
<sequence>MKIAIVAGSNHGAATSTRLATYIQHLATQDQHEVTLIDLYKTPLPFYTPEDDGKDHQALGAFKQAMLSADAIVLATPEYHSGMSGVLKNALDHVGQDHFHNKAVLSVSSSGGAVAVSSLTQMQTTVRNLHGINSPEWISIGGDQRKSFREDALFEDIHPDVDKRVRRVVGSFLQLAEQLVGAAKL</sequence>
<feature type="domain" description="NADPH-dependent FMN reductase-like" evidence="2">
    <location>
        <begin position="1"/>
        <end position="139"/>
    </location>
</feature>
<dbReference type="InterPro" id="IPR005025">
    <property type="entry name" value="FMN_Rdtase-like_dom"/>
</dbReference>
<name>A0ABM9CEH5_9BACL</name>
<evidence type="ECO:0000259" key="2">
    <source>
        <dbReference type="Pfam" id="PF03358"/>
    </source>
</evidence>
<evidence type="ECO:0000313" key="4">
    <source>
        <dbReference type="Proteomes" id="UP000838821"/>
    </source>
</evidence>
<evidence type="ECO:0000256" key="1">
    <source>
        <dbReference type="ARBA" id="ARBA00009428"/>
    </source>
</evidence>
<comment type="caution">
    <text evidence="3">The sequence shown here is derived from an EMBL/GenBank/DDBJ whole genome shotgun (WGS) entry which is preliminary data.</text>
</comment>
<dbReference type="Gene3D" id="3.40.50.360">
    <property type="match status" value="1"/>
</dbReference>
<organism evidence="3 4">
    <name type="scientific">Paenibacillus allorhizoplanae</name>
    <dbReference type="NCBI Taxonomy" id="2905648"/>
    <lineage>
        <taxon>Bacteria</taxon>
        <taxon>Bacillati</taxon>
        <taxon>Bacillota</taxon>
        <taxon>Bacilli</taxon>
        <taxon>Bacillales</taxon>
        <taxon>Paenibacillaceae</taxon>
        <taxon>Paenibacillus</taxon>
    </lineage>
</organism>
<accession>A0ABM9CEH5</accession>
<gene>
    <name evidence="3" type="primary">azr</name>
    <name evidence="3" type="ORF">PAECIP111891_03750</name>
</gene>
<comment type="similarity">
    <text evidence="1">Belongs to the azoreductase type 2 family.</text>
</comment>
<dbReference type="GO" id="GO:0050446">
    <property type="term" value="F:azobenzene reductase (NADP+) activity"/>
    <property type="evidence" value="ECO:0007669"/>
    <property type="project" value="UniProtKB-EC"/>
</dbReference>
<dbReference type="InterPro" id="IPR029039">
    <property type="entry name" value="Flavoprotein-like_sf"/>
</dbReference>
<dbReference type="RefSeq" id="WP_236289509.1">
    <property type="nucleotide sequence ID" value="NZ_CAKMMW010000011.1"/>
</dbReference>
<proteinExistence type="inferred from homology"/>
<keyword evidence="3" id="KW-0560">Oxidoreductase</keyword>
<dbReference type="InterPro" id="IPR050712">
    <property type="entry name" value="NAD(P)H-dep_reductase"/>
</dbReference>
<protein>
    <submittedName>
        <fullName evidence="3">NADPH azoreductase</fullName>
        <ecNumber evidence="3">1.7.1.6</ecNumber>
    </submittedName>
</protein>
<dbReference type="SUPFAM" id="SSF52218">
    <property type="entry name" value="Flavoproteins"/>
    <property type="match status" value="1"/>
</dbReference>
<dbReference type="EC" id="1.7.1.6" evidence="3"/>
<dbReference type="PANTHER" id="PTHR30543:SF21">
    <property type="entry name" value="NAD(P)H-DEPENDENT FMN REDUCTASE LOT6"/>
    <property type="match status" value="1"/>
</dbReference>
<keyword evidence="4" id="KW-1185">Reference proteome</keyword>
<dbReference type="Pfam" id="PF03358">
    <property type="entry name" value="FMN_red"/>
    <property type="match status" value="1"/>
</dbReference>